<gene>
    <name evidence="4" type="ORF">BDY21DRAFT_12635</name>
</gene>
<accession>A0A6A6PEY1</accession>
<organism evidence="4 5">
    <name type="scientific">Lineolata rhizophorae</name>
    <dbReference type="NCBI Taxonomy" id="578093"/>
    <lineage>
        <taxon>Eukaryota</taxon>
        <taxon>Fungi</taxon>
        <taxon>Dikarya</taxon>
        <taxon>Ascomycota</taxon>
        <taxon>Pezizomycotina</taxon>
        <taxon>Dothideomycetes</taxon>
        <taxon>Dothideomycetes incertae sedis</taxon>
        <taxon>Lineolatales</taxon>
        <taxon>Lineolataceae</taxon>
        <taxon>Lineolata</taxon>
    </lineage>
</organism>
<evidence type="ECO:0000256" key="2">
    <source>
        <dbReference type="SAM" id="SignalP"/>
    </source>
</evidence>
<dbReference type="Gene3D" id="3.40.50.1820">
    <property type="entry name" value="alpha/beta hydrolase"/>
    <property type="match status" value="1"/>
</dbReference>
<sequence length="897" mass="98174">MPGLSFRVLSLYIFFLLRPPNAGAQMNQHAVLGRTGVPFSFSPTWQILGPFQIGTREAPWGADPLEYYGGFRSLDFDDEAAFRSSLPSNGLVFWSTVEVELSDVDNAGVAALLTVAFPEIDWSFLQTVYGWAATQFQAWARGEIVHEGPSALPVVLFSDRIIEFWVDGKSYFGGDFYAYRRAPVVLHLEPGRHRLDVRLVRDVRAMGGIGEPSIQVEMQLQPAAGGFELAEDGILMSAAVTGKLVSPWASVSVRNSGLSDLEIFALEIANGSSDLVPLQNFPISVKSGQSRPLAFQFSSLEFNTSSIQIAVKYRPALDHDPISTYVVSQNITHSRSLYNPHKFTFLHPGGIVSYAMIRPPSTNASCARPADMLLPILLQLHGAGVEAESDAVAHALDSVPDICAWVVFPTGVTTWSSDDWHAWGFADVEAAIASLHLWLQSTGWHGVGIDVDRWLVSGHSNGGQGTWYTLAHRPDKVFAAAPVSGYTSIQNYVPYSLWQPADPARTAIVSAALNSYRHEKLAENYKGIPVLQQHGEMDENVPAFHSRLMRKILSETEANSTYVELSGQGHWFDGVMTTDPLRQFYKDQLRNHESRPPLREFSIVVGSPGNMGSKGGVTVEQLDNPGQYGRIDIKISQPSSDWCLYEMNTSNVIHLSVRPWPCWNLRLKMNGASVRGDDLAAAQGEVVSLWLSGDGMWQASSAVDVPATVERRRRRQLGPLDAILRSEGPFTIRYFGSNTASLALQISRNFFQYFGADTNISLGSIPGNASSTGNEVVIAVGEALPRSAYSEYPIQVAGPRALTIVDHAGQRRRYGGESALAAVFLRPLGNERLELVVWGASVEDAARAARLVPTLTGIGQPDFVLLERSSSWKGLDGAVAMGFLDQKWSVSKTSFVT</sequence>
<dbReference type="PANTHER" id="PTHR43037:SF4">
    <property type="entry name" value="PEPTIDASE S9 PROLYL OLIGOPEPTIDASE CATALYTIC DOMAIN-CONTAINING PROTEIN"/>
    <property type="match status" value="1"/>
</dbReference>
<feature type="domain" description="Peptidase S9 prolyl oligopeptidase catalytic" evidence="3">
    <location>
        <begin position="448"/>
        <end position="573"/>
    </location>
</feature>
<dbReference type="SUPFAM" id="SSF53474">
    <property type="entry name" value="alpha/beta-Hydrolases"/>
    <property type="match status" value="1"/>
</dbReference>
<dbReference type="OrthoDB" id="449091at2759"/>
<dbReference type="GO" id="GO:0006508">
    <property type="term" value="P:proteolysis"/>
    <property type="evidence" value="ECO:0007669"/>
    <property type="project" value="InterPro"/>
</dbReference>
<dbReference type="Proteomes" id="UP000799766">
    <property type="component" value="Unassembled WGS sequence"/>
</dbReference>
<name>A0A6A6PEY1_9PEZI</name>
<evidence type="ECO:0000256" key="1">
    <source>
        <dbReference type="ARBA" id="ARBA00022729"/>
    </source>
</evidence>
<dbReference type="AlphaFoldDB" id="A0A6A6PEY1"/>
<reference evidence="4" key="1">
    <citation type="journal article" date="2020" name="Stud. Mycol.">
        <title>101 Dothideomycetes genomes: a test case for predicting lifestyles and emergence of pathogens.</title>
        <authorList>
            <person name="Haridas S."/>
            <person name="Albert R."/>
            <person name="Binder M."/>
            <person name="Bloem J."/>
            <person name="Labutti K."/>
            <person name="Salamov A."/>
            <person name="Andreopoulos B."/>
            <person name="Baker S."/>
            <person name="Barry K."/>
            <person name="Bills G."/>
            <person name="Bluhm B."/>
            <person name="Cannon C."/>
            <person name="Castanera R."/>
            <person name="Culley D."/>
            <person name="Daum C."/>
            <person name="Ezra D."/>
            <person name="Gonzalez J."/>
            <person name="Henrissat B."/>
            <person name="Kuo A."/>
            <person name="Liang C."/>
            <person name="Lipzen A."/>
            <person name="Lutzoni F."/>
            <person name="Magnuson J."/>
            <person name="Mondo S."/>
            <person name="Nolan M."/>
            <person name="Ohm R."/>
            <person name="Pangilinan J."/>
            <person name="Park H.-J."/>
            <person name="Ramirez L."/>
            <person name="Alfaro M."/>
            <person name="Sun H."/>
            <person name="Tritt A."/>
            <person name="Yoshinaga Y."/>
            <person name="Zwiers L.-H."/>
            <person name="Turgeon B."/>
            <person name="Goodwin S."/>
            <person name="Spatafora J."/>
            <person name="Crous P."/>
            <person name="Grigoriev I."/>
        </authorList>
    </citation>
    <scope>NUCLEOTIDE SEQUENCE</scope>
    <source>
        <strain evidence="4">ATCC 16933</strain>
    </source>
</reference>
<keyword evidence="1 2" id="KW-0732">Signal</keyword>
<dbReference type="InterPro" id="IPR001375">
    <property type="entry name" value="Peptidase_S9_cat"/>
</dbReference>
<evidence type="ECO:0000313" key="4">
    <source>
        <dbReference type="EMBL" id="KAF2462360.1"/>
    </source>
</evidence>
<dbReference type="GO" id="GO:0008236">
    <property type="term" value="F:serine-type peptidase activity"/>
    <property type="evidence" value="ECO:0007669"/>
    <property type="project" value="InterPro"/>
</dbReference>
<feature type="signal peptide" evidence="2">
    <location>
        <begin position="1"/>
        <end position="24"/>
    </location>
</feature>
<evidence type="ECO:0000259" key="3">
    <source>
        <dbReference type="Pfam" id="PF00326"/>
    </source>
</evidence>
<evidence type="ECO:0000313" key="5">
    <source>
        <dbReference type="Proteomes" id="UP000799766"/>
    </source>
</evidence>
<dbReference type="PANTHER" id="PTHR43037">
    <property type="entry name" value="UNNAMED PRODUCT-RELATED"/>
    <property type="match status" value="1"/>
</dbReference>
<protein>
    <recommendedName>
        <fullName evidence="3">Peptidase S9 prolyl oligopeptidase catalytic domain-containing protein</fullName>
    </recommendedName>
</protein>
<dbReference type="Pfam" id="PF00326">
    <property type="entry name" value="Peptidase_S9"/>
    <property type="match status" value="1"/>
</dbReference>
<proteinExistence type="predicted"/>
<dbReference type="InterPro" id="IPR029058">
    <property type="entry name" value="AB_hydrolase_fold"/>
</dbReference>
<dbReference type="EMBL" id="MU001670">
    <property type="protein sequence ID" value="KAF2462360.1"/>
    <property type="molecule type" value="Genomic_DNA"/>
</dbReference>
<dbReference type="InterPro" id="IPR050955">
    <property type="entry name" value="Plant_Biomass_Hydrol_Est"/>
</dbReference>
<keyword evidence="5" id="KW-1185">Reference proteome</keyword>
<feature type="chain" id="PRO_5025532219" description="Peptidase S9 prolyl oligopeptidase catalytic domain-containing protein" evidence="2">
    <location>
        <begin position="25"/>
        <end position="897"/>
    </location>
</feature>